<keyword evidence="2" id="KW-1133">Transmembrane helix</keyword>
<sequence>MPNLSSFSRSSPSSFSRSSPSSFSICGLPSFSKNTYEKVLKEYSAIEFRNITLSDEKSSLENSIVRKLEHHKEAWGHSDWEHEFLVAEMYHPDNSEVTGALVIDRENRPNTPDIVRVIPADALRSTPLPHILSRLGYHPSNLGRSRKFDSPPSVGEMASVLADMSQVGGEYSSTDKNCYWYANAVFDHCWHAYGGRITRGPYYDDLGRFRGAAPRNAIRQRIITGVRYTSLTALGAGLGGASIPLAAGGIAIVAASFLIKGSRMFQDAPLLS</sequence>
<name>A0A1J8QYV1_9AGAM</name>
<feature type="region of interest" description="Disordered" evidence="1">
    <location>
        <begin position="1"/>
        <end position="23"/>
    </location>
</feature>
<organism evidence="3 4">
    <name type="scientific">Rhizopogon vesiculosus</name>
    <dbReference type="NCBI Taxonomy" id="180088"/>
    <lineage>
        <taxon>Eukaryota</taxon>
        <taxon>Fungi</taxon>
        <taxon>Dikarya</taxon>
        <taxon>Basidiomycota</taxon>
        <taxon>Agaricomycotina</taxon>
        <taxon>Agaricomycetes</taxon>
        <taxon>Agaricomycetidae</taxon>
        <taxon>Boletales</taxon>
        <taxon>Suillineae</taxon>
        <taxon>Rhizopogonaceae</taxon>
        <taxon>Rhizopogon</taxon>
    </lineage>
</organism>
<reference evidence="3 4" key="1">
    <citation type="submission" date="2016-03" db="EMBL/GenBank/DDBJ databases">
        <title>Comparative genomics of the ectomycorrhizal sister species Rhizopogon vinicolor and Rhizopogon vesiculosus (Basidiomycota: Boletales) reveals a divergence of the mating type B locus.</title>
        <authorList>
            <person name="Mujic A.B."/>
            <person name="Kuo A."/>
            <person name="Tritt A."/>
            <person name="Lipzen A."/>
            <person name="Chen C."/>
            <person name="Johnson J."/>
            <person name="Sharma A."/>
            <person name="Barry K."/>
            <person name="Grigoriev I.V."/>
            <person name="Spatafora J.W."/>
        </authorList>
    </citation>
    <scope>NUCLEOTIDE SEQUENCE [LARGE SCALE GENOMIC DNA]</scope>
    <source>
        <strain evidence="3 4">AM-OR11-056</strain>
    </source>
</reference>
<protein>
    <submittedName>
        <fullName evidence="3">Uncharacterized protein</fullName>
    </submittedName>
</protein>
<evidence type="ECO:0000256" key="2">
    <source>
        <dbReference type="SAM" id="Phobius"/>
    </source>
</evidence>
<comment type="caution">
    <text evidence="3">The sequence shown here is derived from an EMBL/GenBank/DDBJ whole genome shotgun (WGS) entry which is preliminary data.</text>
</comment>
<keyword evidence="2" id="KW-0812">Transmembrane</keyword>
<evidence type="ECO:0000256" key="1">
    <source>
        <dbReference type="SAM" id="MobiDB-lite"/>
    </source>
</evidence>
<keyword evidence="2" id="KW-0472">Membrane</keyword>
<evidence type="ECO:0000313" key="4">
    <source>
        <dbReference type="Proteomes" id="UP000183567"/>
    </source>
</evidence>
<keyword evidence="4" id="KW-1185">Reference proteome</keyword>
<dbReference type="AlphaFoldDB" id="A0A1J8QYV1"/>
<feature type="transmembrane region" description="Helical" evidence="2">
    <location>
        <begin position="233"/>
        <end position="259"/>
    </location>
</feature>
<accession>A0A1J8QYV1</accession>
<proteinExistence type="predicted"/>
<dbReference type="OrthoDB" id="2677643at2759"/>
<dbReference type="Proteomes" id="UP000183567">
    <property type="component" value="Unassembled WGS sequence"/>
</dbReference>
<evidence type="ECO:0000313" key="3">
    <source>
        <dbReference type="EMBL" id="OJA14658.1"/>
    </source>
</evidence>
<gene>
    <name evidence="3" type="ORF">AZE42_02667</name>
</gene>
<dbReference type="EMBL" id="LVVM01003549">
    <property type="protein sequence ID" value="OJA14658.1"/>
    <property type="molecule type" value="Genomic_DNA"/>
</dbReference>